<evidence type="ECO:0000259" key="4">
    <source>
        <dbReference type="Pfam" id="PF04500"/>
    </source>
</evidence>
<evidence type="ECO:0000256" key="2">
    <source>
        <dbReference type="ARBA" id="ARBA00022771"/>
    </source>
</evidence>
<gene>
    <name evidence="5" type="ORF">AGLY_006338</name>
</gene>
<dbReference type="OrthoDB" id="6600984at2759"/>
<evidence type="ECO:0000256" key="3">
    <source>
        <dbReference type="ARBA" id="ARBA00022833"/>
    </source>
</evidence>
<name>A0A6G0TT31_APHGL</name>
<organism evidence="5 6">
    <name type="scientific">Aphis glycines</name>
    <name type="common">Soybean aphid</name>
    <dbReference type="NCBI Taxonomy" id="307491"/>
    <lineage>
        <taxon>Eukaryota</taxon>
        <taxon>Metazoa</taxon>
        <taxon>Ecdysozoa</taxon>
        <taxon>Arthropoda</taxon>
        <taxon>Hexapoda</taxon>
        <taxon>Insecta</taxon>
        <taxon>Pterygota</taxon>
        <taxon>Neoptera</taxon>
        <taxon>Paraneoptera</taxon>
        <taxon>Hemiptera</taxon>
        <taxon>Sternorrhyncha</taxon>
        <taxon>Aphidomorpha</taxon>
        <taxon>Aphidoidea</taxon>
        <taxon>Aphididae</taxon>
        <taxon>Aphidini</taxon>
        <taxon>Aphis</taxon>
        <taxon>Aphis</taxon>
    </lineage>
</organism>
<keyword evidence="6" id="KW-1185">Reference proteome</keyword>
<evidence type="ECO:0000313" key="6">
    <source>
        <dbReference type="Proteomes" id="UP000475862"/>
    </source>
</evidence>
<protein>
    <recommendedName>
        <fullName evidence="4">FLYWCH-type domain-containing protein</fullName>
    </recommendedName>
</protein>
<reference evidence="5 6" key="1">
    <citation type="submission" date="2019-08" db="EMBL/GenBank/DDBJ databases">
        <title>The genome of the soybean aphid Biotype 1, its phylome, world population structure and adaptation to the North American continent.</title>
        <authorList>
            <person name="Giordano R."/>
            <person name="Donthu R.K."/>
            <person name="Hernandez A.G."/>
            <person name="Wright C.L."/>
            <person name="Zimin A.V."/>
        </authorList>
    </citation>
    <scope>NUCLEOTIDE SEQUENCE [LARGE SCALE GENOMIC DNA]</scope>
    <source>
        <tissue evidence="5">Whole aphids</tissue>
    </source>
</reference>
<dbReference type="GO" id="GO:0008270">
    <property type="term" value="F:zinc ion binding"/>
    <property type="evidence" value="ECO:0007669"/>
    <property type="project" value="UniProtKB-KW"/>
</dbReference>
<dbReference type="EMBL" id="VYZN01000018">
    <property type="protein sequence ID" value="KAE9537315.1"/>
    <property type="molecule type" value="Genomic_DNA"/>
</dbReference>
<dbReference type="Pfam" id="PF04500">
    <property type="entry name" value="FLYWCH"/>
    <property type="match status" value="1"/>
</dbReference>
<keyword evidence="2" id="KW-0863">Zinc-finger</keyword>
<dbReference type="AlphaFoldDB" id="A0A6G0TT31"/>
<keyword evidence="3" id="KW-0862">Zinc</keyword>
<dbReference type="Proteomes" id="UP000475862">
    <property type="component" value="Unassembled WGS sequence"/>
</dbReference>
<accession>A0A6G0TT31</accession>
<sequence>MSENVSFMLSEKGKQLLVLNNLKFFKHHTSKKNEITWRCVINKCSAKVYTLDQNAQLINTDKSCFDHSHTSDGTLNRQKISNACKRKAVDPIVEKPSKIIRKVSNYANEGDLIAPDLKLIARNIHNARMHCFPKLPTSRKEVHETLSLLDIKTNRAMHQAVFEIFPETEVFGCRFHLGQAWYRKIQNLGNVPQFNSANDDVGKWLVHIFGLLFLNPEEVAECFTEYFMADKPENAAITDFCDYLIDNYISNESIFPPKMWARQSSDRVHTTNACESFHSDLL</sequence>
<feature type="domain" description="FLYWCH-type" evidence="4">
    <location>
        <begin position="7"/>
        <end position="69"/>
    </location>
</feature>
<keyword evidence="1" id="KW-0479">Metal-binding</keyword>
<evidence type="ECO:0000313" key="5">
    <source>
        <dbReference type="EMBL" id="KAE9537315.1"/>
    </source>
</evidence>
<comment type="caution">
    <text evidence="5">The sequence shown here is derived from an EMBL/GenBank/DDBJ whole genome shotgun (WGS) entry which is preliminary data.</text>
</comment>
<proteinExistence type="predicted"/>
<dbReference type="InterPro" id="IPR007588">
    <property type="entry name" value="Znf_FLYWCH"/>
</dbReference>
<dbReference type="Gene3D" id="2.20.25.240">
    <property type="match status" value="1"/>
</dbReference>
<evidence type="ECO:0000256" key="1">
    <source>
        <dbReference type="ARBA" id="ARBA00022723"/>
    </source>
</evidence>